<organism evidence="12 13">
    <name type="scientific">Saponaria officinalis</name>
    <name type="common">Common soapwort</name>
    <name type="synonym">Lychnis saponaria</name>
    <dbReference type="NCBI Taxonomy" id="3572"/>
    <lineage>
        <taxon>Eukaryota</taxon>
        <taxon>Viridiplantae</taxon>
        <taxon>Streptophyta</taxon>
        <taxon>Embryophyta</taxon>
        <taxon>Tracheophyta</taxon>
        <taxon>Spermatophyta</taxon>
        <taxon>Magnoliopsida</taxon>
        <taxon>eudicotyledons</taxon>
        <taxon>Gunneridae</taxon>
        <taxon>Pentapetalae</taxon>
        <taxon>Caryophyllales</taxon>
        <taxon>Caryophyllaceae</taxon>
        <taxon>Caryophylleae</taxon>
        <taxon>Saponaria</taxon>
    </lineage>
</organism>
<dbReference type="GO" id="GO:0005524">
    <property type="term" value="F:ATP binding"/>
    <property type="evidence" value="ECO:0007669"/>
    <property type="project" value="UniProtKB-KW"/>
</dbReference>
<comment type="pathway">
    <text evidence="1">Cofactor biosynthesis; FAD biosynthesis; FAD from FMN: step 1/1.</text>
</comment>
<reference evidence="12 13" key="1">
    <citation type="submission" date="2024-03" db="EMBL/GenBank/DDBJ databases">
        <title>WGS assembly of Saponaria officinalis var. Norfolk2.</title>
        <authorList>
            <person name="Jenkins J."/>
            <person name="Shu S."/>
            <person name="Grimwood J."/>
            <person name="Barry K."/>
            <person name="Goodstein D."/>
            <person name="Schmutz J."/>
            <person name="Leebens-Mack J."/>
            <person name="Osbourn A."/>
        </authorList>
    </citation>
    <scope>NUCLEOTIDE SEQUENCE [LARGE SCALE GENOMIC DNA]</scope>
    <source>
        <strain evidence="13">cv. Norfolk2</strain>
        <strain evidence="12">JIC</strain>
        <tissue evidence="12">Leaf</tissue>
    </source>
</reference>
<dbReference type="SUPFAM" id="SSF52374">
    <property type="entry name" value="Nucleotidylyl transferase"/>
    <property type="match status" value="1"/>
</dbReference>
<dbReference type="Gene3D" id="3.40.50.620">
    <property type="entry name" value="HUPs"/>
    <property type="match status" value="1"/>
</dbReference>
<evidence type="ECO:0000256" key="8">
    <source>
        <dbReference type="ARBA" id="ARBA00022827"/>
    </source>
</evidence>
<keyword evidence="6" id="KW-0548">Nucleotidyltransferase</keyword>
<dbReference type="EMBL" id="JBDFQZ010000014">
    <property type="protein sequence ID" value="KAK9663836.1"/>
    <property type="molecule type" value="Genomic_DNA"/>
</dbReference>
<dbReference type="Proteomes" id="UP001443914">
    <property type="component" value="Unassembled WGS sequence"/>
</dbReference>
<keyword evidence="5" id="KW-0808">Transferase</keyword>
<dbReference type="InterPro" id="IPR015864">
    <property type="entry name" value="FAD_synthase"/>
</dbReference>
<evidence type="ECO:0000313" key="13">
    <source>
        <dbReference type="Proteomes" id="UP001443914"/>
    </source>
</evidence>
<evidence type="ECO:0000256" key="3">
    <source>
        <dbReference type="ARBA" id="ARBA00022630"/>
    </source>
</evidence>
<dbReference type="InterPro" id="IPR014729">
    <property type="entry name" value="Rossmann-like_a/b/a_fold"/>
</dbReference>
<dbReference type="PANTHER" id="PTHR12714">
    <property type="entry name" value="PROTEIN-S ISOPRENYLCYSTEINE O-METHYLTRANSFERASE"/>
    <property type="match status" value="1"/>
</dbReference>
<dbReference type="GO" id="GO:0009231">
    <property type="term" value="P:riboflavin biosynthetic process"/>
    <property type="evidence" value="ECO:0007669"/>
    <property type="project" value="InterPro"/>
</dbReference>
<feature type="region of interest" description="Disordered" evidence="10">
    <location>
        <begin position="236"/>
        <end position="258"/>
    </location>
</feature>
<evidence type="ECO:0000256" key="9">
    <source>
        <dbReference type="ARBA" id="ARBA00022840"/>
    </source>
</evidence>
<keyword evidence="4" id="KW-0288">FMN</keyword>
<sequence>MYVGVKLRMRSVKDWEALGIWSSSSKLKLKLKLNVSKLIKPGFLKLQTTKNSSSSSSFMNCLHSMSPILCDSSSFMPKEEDESNKSSEEGLPSISGGIVALGKFDALHVGHRQLAVEASQLGTPFLLSFVGMSQVFGWPPRPPVVAKCDRQRVLSSWAPLCRNVAPQEFLLDFSRVRHLTPTQFVEKLSNELGVLGVVAGENYRFGYKAAGDASELVRLCNLYGMKAYIINSVMDKNKSSHNSNPQDKKDKGQVSSTRVRDALSKGQMKYVSELLGRHHRLVFSAEFDQDLAGSKTQILVPKSSLLNLPPKDGLYHNCSLIAGDEIELPCRVLIDPTHIHLESDRKDSNIHDIIKGVQFLGIEFKG</sequence>
<evidence type="ECO:0000256" key="1">
    <source>
        <dbReference type="ARBA" id="ARBA00004726"/>
    </source>
</evidence>
<evidence type="ECO:0000256" key="4">
    <source>
        <dbReference type="ARBA" id="ARBA00022643"/>
    </source>
</evidence>
<evidence type="ECO:0000259" key="11">
    <source>
        <dbReference type="Pfam" id="PF06574"/>
    </source>
</evidence>
<keyword evidence="8" id="KW-0274">FAD</keyword>
<feature type="compositionally biased region" description="Basic and acidic residues" evidence="10">
    <location>
        <begin position="246"/>
        <end position="258"/>
    </location>
</feature>
<dbReference type="PANTHER" id="PTHR12714:SF20">
    <property type="entry name" value="FAD SYNTHETASE 1, CHLOROPLASTIC-RELATED"/>
    <property type="match status" value="1"/>
</dbReference>
<comment type="caution">
    <text evidence="12">The sequence shown here is derived from an EMBL/GenBank/DDBJ whole genome shotgun (WGS) entry which is preliminary data.</text>
</comment>
<proteinExistence type="predicted"/>
<dbReference type="AlphaFoldDB" id="A0AAW1GJQ7"/>
<evidence type="ECO:0000256" key="5">
    <source>
        <dbReference type="ARBA" id="ARBA00022679"/>
    </source>
</evidence>
<dbReference type="GO" id="GO:0003919">
    <property type="term" value="F:FMN adenylyltransferase activity"/>
    <property type="evidence" value="ECO:0007669"/>
    <property type="project" value="UniProtKB-EC"/>
</dbReference>
<evidence type="ECO:0000256" key="7">
    <source>
        <dbReference type="ARBA" id="ARBA00022741"/>
    </source>
</evidence>
<dbReference type="GO" id="GO:0006747">
    <property type="term" value="P:FAD biosynthetic process"/>
    <property type="evidence" value="ECO:0007669"/>
    <property type="project" value="TreeGrafter"/>
</dbReference>
<dbReference type="Pfam" id="PF06574">
    <property type="entry name" value="FAD_syn"/>
    <property type="match status" value="1"/>
</dbReference>
<dbReference type="EMBL" id="JBDFQZ010000014">
    <property type="protein sequence ID" value="KAK9663835.1"/>
    <property type="molecule type" value="Genomic_DNA"/>
</dbReference>
<dbReference type="EC" id="2.7.7.2" evidence="2"/>
<dbReference type="EMBL" id="JBDFQZ010000014">
    <property type="protein sequence ID" value="KAK9663837.1"/>
    <property type="molecule type" value="Genomic_DNA"/>
</dbReference>
<gene>
    <name evidence="12" type="ORF">RND81_14G001700</name>
</gene>
<feature type="domain" description="FAD synthetase" evidence="11">
    <location>
        <begin position="96"/>
        <end position="238"/>
    </location>
</feature>
<evidence type="ECO:0000256" key="10">
    <source>
        <dbReference type="SAM" id="MobiDB-lite"/>
    </source>
</evidence>
<evidence type="ECO:0000256" key="6">
    <source>
        <dbReference type="ARBA" id="ARBA00022695"/>
    </source>
</evidence>
<evidence type="ECO:0000256" key="2">
    <source>
        <dbReference type="ARBA" id="ARBA00012393"/>
    </source>
</evidence>
<keyword evidence="13" id="KW-1185">Reference proteome</keyword>
<evidence type="ECO:0000313" key="12">
    <source>
        <dbReference type="EMBL" id="KAK9663835.1"/>
    </source>
</evidence>
<keyword evidence="3" id="KW-0285">Flavoprotein</keyword>
<keyword evidence="7" id="KW-0547">Nucleotide-binding</keyword>
<dbReference type="GO" id="GO:0009507">
    <property type="term" value="C:chloroplast"/>
    <property type="evidence" value="ECO:0007669"/>
    <property type="project" value="TreeGrafter"/>
</dbReference>
<accession>A0AAW1GJQ7</accession>
<keyword evidence="9" id="KW-0067">ATP-binding</keyword>
<protein>
    <recommendedName>
        <fullName evidence="2">FAD synthase</fullName>
        <ecNumber evidence="2">2.7.7.2</ecNumber>
    </recommendedName>
</protein>
<name>A0AAW1GJQ7_SAPOF</name>